<dbReference type="EMBL" id="JASPKY010000136">
    <property type="protein sequence ID" value="KAK9731202.1"/>
    <property type="molecule type" value="Genomic_DNA"/>
</dbReference>
<dbReference type="CDD" id="cd03709">
    <property type="entry name" value="lepA_C"/>
    <property type="match status" value="1"/>
</dbReference>
<evidence type="ECO:0000313" key="8">
    <source>
        <dbReference type="Proteomes" id="UP001458880"/>
    </source>
</evidence>
<dbReference type="GO" id="GO:0005739">
    <property type="term" value="C:mitochondrion"/>
    <property type="evidence" value="ECO:0007669"/>
    <property type="project" value="TreeGrafter"/>
</dbReference>
<organism evidence="7 8">
    <name type="scientific">Popillia japonica</name>
    <name type="common">Japanese beetle</name>
    <dbReference type="NCBI Taxonomy" id="7064"/>
    <lineage>
        <taxon>Eukaryota</taxon>
        <taxon>Metazoa</taxon>
        <taxon>Ecdysozoa</taxon>
        <taxon>Arthropoda</taxon>
        <taxon>Hexapoda</taxon>
        <taxon>Insecta</taxon>
        <taxon>Pterygota</taxon>
        <taxon>Neoptera</taxon>
        <taxon>Endopterygota</taxon>
        <taxon>Coleoptera</taxon>
        <taxon>Polyphaga</taxon>
        <taxon>Scarabaeiformia</taxon>
        <taxon>Scarabaeidae</taxon>
        <taxon>Rutelinae</taxon>
        <taxon>Popillia</taxon>
    </lineage>
</organism>
<dbReference type="GO" id="GO:0097177">
    <property type="term" value="F:mitochondrial ribosome binding"/>
    <property type="evidence" value="ECO:0007669"/>
    <property type="project" value="TreeGrafter"/>
</dbReference>
<keyword evidence="4" id="KW-0342">GTP-binding</keyword>
<evidence type="ECO:0000256" key="2">
    <source>
        <dbReference type="ARBA" id="ARBA00022741"/>
    </source>
</evidence>
<dbReference type="Gene3D" id="3.30.70.2570">
    <property type="entry name" value="Elongation factor 4, C-terminal domain"/>
    <property type="match status" value="1"/>
</dbReference>
<dbReference type="FunFam" id="3.30.70.2570:FF:000001">
    <property type="entry name" value="Translation factor GUF1, mitochondrial"/>
    <property type="match status" value="1"/>
</dbReference>
<comment type="similarity">
    <text evidence="1">Belongs to the TRAFAC class translation factor GTPase superfamily. Classic translation factor GTPase family. LepA subfamily.</text>
</comment>
<feature type="domain" description="Elongation factor EFG" evidence="5">
    <location>
        <begin position="144"/>
        <end position="226"/>
    </location>
</feature>
<dbReference type="InterPro" id="IPR000640">
    <property type="entry name" value="EFG_V-like"/>
</dbReference>
<keyword evidence="3" id="KW-0378">Hydrolase</keyword>
<accession>A0AAW1LCT0</accession>
<dbReference type="FunFam" id="3.30.70.870:FF:000004">
    <property type="entry name" value="Translation factor GUF1, mitochondrial"/>
    <property type="match status" value="1"/>
</dbReference>
<evidence type="ECO:0000256" key="4">
    <source>
        <dbReference type="ARBA" id="ARBA00023134"/>
    </source>
</evidence>
<dbReference type="Gene3D" id="3.30.70.870">
    <property type="entry name" value="Elongation Factor G (Translational Gtpase), domain 3"/>
    <property type="match status" value="1"/>
</dbReference>
<comment type="caution">
    <text evidence="7">The sequence shown here is derived from an EMBL/GenBank/DDBJ whole genome shotgun (WGS) entry which is preliminary data.</text>
</comment>
<dbReference type="SUPFAM" id="SSF54980">
    <property type="entry name" value="EF-G C-terminal domain-like"/>
    <property type="match status" value="2"/>
</dbReference>
<evidence type="ECO:0000259" key="5">
    <source>
        <dbReference type="Pfam" id="PF00679"/>
    </source>
</evidence>
<dbReference type="Proteomes" id="UP001458880">
    <property type="component" value="Unassembled WGS sequence"/>
</dbReference>
<dbReference type="Gene3D" id="3.30.70.240">
    <property type="match status" value="1"/>
</dbReference>
<evidence type="ECO:0000256" key="3">
    <source>
        <dbReference type="ARBA" id="ARBA00022801"/>
    </source>
</evidence>
<dbReference type="GO" id="GO:0045727">
    <property type="term" value="P:positive regulation of translation"/>
    <property type="evidence" value="ECO:0007669"/>
    <property type="project" value="TreeGrafter"/>
</dbReference>
<evidence type="ECO:0000256" key="1">
    <source>
        <dbReference type="ARBA" id="ARBA00005454"/>
    </source>
</evidence>
<dbReference type="InterPro" id="IPR013842">
    <property type="entry name" value="LepA_CTD"/>
</dbReference>
<dbReference type="InterPro" id="IPR038363">
    <property type="entry name" value="LepA_C_sf"/>
</dbReference>
<name>A0AAW1LCT0_POPJA</name>
<dbReference type="AlphaFoldDB" id="A0AAW1LCT0"/>
<reference evidence="7 8" key="1">
    <citation type="journal article" date="2024" name="BMC Genomics">
        <title>De novo assembly and annotation of Popillia japonica's genome with initial clues to its potential as an invasive pest.</title>
        <authorList>
            <person name="Cucini C."/>
            <person name="Boschi S."/>
            <person name="Funari R."/>
            <person name="Cardaioli E."/>
            <person name="Iannotti N."/>
            <person name="Marturano G."/>
            <person name="Paoli F."/>
            <person name="Bruttini M."/>
            <person name="Carapelli A."/>
            <person name="Frati F."/>
            <person name="Nardi F."/>
        </authorList>
    </citation>
    <scope>NUCLEOTIDE SEQUENCE [LARGE SCALE GENOMIC DNA]</scope>
    <source>
        <strain evidence="7">DMR45628</strain>
    </source>
</reference>
<sequence>MVFAGIYPLDQSQHVNLRSAIEKLCLNDSAVTVAPDTSPALGQGWRLGFLGLLHLEVFWQRLHQEHGTESILTAPSVTYKLKLKPTKQNVKDGTDVVYVNNPAPSVTYKLKLKPTKQNVKDGTDVVYVNNPAHFPSHIAIEESFEPIVTGTIITPDDYLGAIMSLCMDRRGIQTNAVNIDNNRVMLQYELPLCEIVVDFHDALKTISSGYASFDYENAGFKSSALVKLCILLNGVAVDELSSIVHITRAQTIGKRMCLRLKDIIPRQLVQIAIQAEVNGKIVGRETLKAYRKDVTAKLYGGDVTRRMKLLAQQAEGKKKMRLVANISLPRETFIEVLKK</sequence>
<dbReference type="InterPro" id="IPR035647">
    <property type="entry name" value="EFG_III/V"/>
</dbReference>
<dbReference type="PANTHER" id="PTHR43512:SF7">
    <property type="entry name" value="TRANSLATION FACTOR GUF1, MITOCHONDRIAL"/>
    <property type="match status" value="1"/>
</dbReference>
<protein>
    <submittedName>
        <fullName evidence="7">GTP-binding protein LepA C-terminus</fullName>
    </submittedName>
</protein>
<dbReference type="Pfam" id="PF00679">
    <property type="entry name" value="EFG_C"/>
    <property type="match status" value="1"/>
</dbReference>
<evidence type="ECO:0000313" key="7">
    <source>
        <dbReference type="EMBL" id="KAK9731202.1"/>
    </source>
</evidence>
<dbReference type="CDD" id="cd16260">
    <property type="entry name" value="EF4_III"/>
    <property type="match status" value="1"/>
</dbReference>
<proteinExistence type="inferred from homology"/>
<dbReference type="InterPro" id="IPR006297">
    <property type="entry name" value="EF-4"/>
</dbReference>
<dbReference type="Pfam" id="PF06421">
    <property type="entry name" value="LepA_C"/>
    <property type="match status" value="1"/>
</dbReference>
<feature type="domain" description="GTP-binding protein LepA C-terminal" evidence="6">
    <location>
        <begin position="232"/>
        <end position="338"/>
    </location>
</feature>
<keyword evidence="2" id="KW-0547">Nucleotide-binding</keyword>
<dbReference type="PANTHER" id="PTHR43512">
    <property type="entry name" value="TRANSLATION FACTOR GUF1-RELATED"/>
    <property type="match status" value="1"/>
</dbReference>
<keyword evidence="8" id="KW-1185">Reference proteome</keyword>
<evidence type="ECO:0000259" key="6">
    <source>
        <dbReference type="Pfam" id="PF06421"/>
    </source>
</evidence>
<dbReference type="FunFam" id="3.30.70.240:FF:000007">
    <property type="entry name" value="Translation factor GUF1, mitochondrial"/>
    <property type="match status" value="1"/>
</dbReference>
<dbReference type="InterPro" id="IPR035654">
    <property type="entry name" value="LepA_IV"/>
</dbReference>
<dbReference type="GO" id="GO:0016787">
    <property type="term" value="F:hydrolase activity"/>
    <property type="evidence" value="ECO:0007669"/>
    <property type="project" value="UniProtKB-KW"/>
</dbReference>
<dbReference type="GO" id="GO:0005525">
    <property type="term" value="F:GTP binding"/>
    <property type="evidence" value="ECO:0007669"/>
    <property type="project" value="UniProtKB-KW"/>
</dbReference>
<gene>
    <name evidence="7" type="ORF">QE152_g13848</name>
</gene>